<evidence type="ECO:0000313" key="13">
    <source>
        <dbReference type="EMBL" id="MCY0963672.1"/>
    </source>
</evidence>
<dbReference type="PROSITE" id="PS51123">
    <property type="entry name" value="OMPA_2"/>
    <property type="match status" value="1"/>
</dbReference>
<keyword evidence="6" id="KW-0406">Ion transport</keyword>
<keyword evidence="14" id="KW-1185">Reference proteome</keyword>
<dbReference type="PRINTS" id="PR01023">
    <property type="entry name" value="NAFLGMOTY"/>
</dbReference>
<dbReference type="PANTHER" id="PTHR30329:SF21">
    <property type="entry name" value="LIPOPROTEIN YIAD-RELATED"/>
    <property type="match status" value="1"/>
</dbReference>
<dbReference type="GO" id="GO:0046930">
    <property type="term" value="C:pore complex"/>
    <property type="evidence" value="ECO:0007669"/>
    <property type="project" value="UniProtKB-KW"/>
</dbReference>
<comment type="caution">
    <text evidence="13">The sequence shown here is derived from an EMBL/GenBank/DDBJ whole genome shotgun (WGS) entry which is preliminary data.</text>
</comment>
<dbReference type="GO" id="GO:0006811">
    <property type="term" value="P:monoatomic ion transport"/>
    <property type="evidence" value="ECO:0007669"/>
    <property type="project" value="UniProtKB-KW"/>
</dbReference>
<evidence type="ECO:0000256" key="9">
    <source>
        <dbReference type="ARBA" id="ARBA00023237"/>
    </source>
</evidence>
<keyword evidence="7" id="KW-0626">Porin</keyword>
<dbReference type="CDD" id="cd07185">
    <property type="entry name" value="OmpA_C-like"/>
    <property type="match status" value="1"/>
</dbReference>
<evidence type="ECO:0000256" key="3">
    <source>
        <dbReference type="ARBA" id="ARBA00022452"/>
    </source>
</evidence>
<name>A0A9X3EA04_9GAMM</name>
<dbReference type="GO" id="GO:0015288">
    <property type="term" value="F:porin activity"/>
    <property type="evidence" value="ECO:0007669"/>
    <property type="project" value="UniProtKB-KW"/>
</dbReference>
<keyword evidence="2" id="KW-0813">Transport</keyword>
<dbReference type="InterPro" id="IPR011250">
    <property type="entry name" value="OMP/PagP_B-barrel"/>
</dbReference>
<dbReference type="SUPFAM" id="SSF103088">
    <property type="entry name" value="OmpA-like"/>
    <property type="match status" value="1"/>
</dbReference>
<gene>
    <name evidence="13" type="ORF">OUO13_00515</name>
</gene>
<dbReference type="GO" id="GO:0009279">
    <property type="term" value="C:cell outer membrane"/>
    <property type="evidence" value="ECO:0007669"/>
    <property type="project" value="UniProtKB-SubCell"/>
</dbReference>
<reference evidence="13" key="1">
    <citation type="submission" date="2022-11" db="EMBL/GenBank/DDBJ databases">
        <title>Parathalassolutuus dongxingensis gen. nov., sp. nov., a novel member of family Oceanospirillaceae isolated from a coastal shrimp pond in Guangxi, China.</title>
        <authorList>
            <person name="Chen H."/>
        </authorList>
    </citation>
    <scope>NUCLEOTIDE SEQUENCE</scope>
    <source>
        <strain evidence="13">G-43</strain>
    </source>
</reference>
<evidence type="ECO:0000256" key="2">
    <source>
        <dbReference type="ARBA" id="ARBA00022448"/>
    </source>
</evidence>
<accession>A0A9X3EA04</accession>
<dbReference type="InterPro" id="IPR006665">
    <property type="entry name" value="OmpA-like"/>
</dbReference>
<evidence type="ECO:0000256" key="8">
    <source>
        <dbReference type="ARBA" id="ARBA00023136"/>
    </source>
</evidence>
<dbReference type="SUPFAM" id="SSF56925">
    <property type="entry name" value="OMPA-like"/>
    <property type="match status" value="1"/>
</dbReference>
<dbReference type="Pfam" id="PF13505">
    <property type="entry name" value="OMP_b-brl"/>
    <property type="match status" value="1"/>
</dbReference>
<organism evidence="13 14">
    <name type="scientific">Parathalassolituus penaei</name>
    <dbReference type="NCBI Taxonomy" id="2997323"/>
    <lineage>
        <taxon>Bacteria</taxon>
        <taxon>Pseudomonadati</taxon>
        <taxon>Pseudomonadota</taxon>
        <taxon>Gammaproteobacteria</taxon>
        <taxon>Oceanospirillales</taxon>
        <taxon>Oceanospirillaceae</taxon>
        <taxon>Parathalassolituus</taxon>
    </lineage>
</organism>
<protein>
    <submittedName>
        <fullName evidence="13">OmpA family protein</fullName>
    </submittedName>
</protein>
<evidence type="ECO:0000256" key="7">
    <source>
        <dbReference type="ARBA" id="ARBA00023114"/>
    </source>
</evidence>
<keyword evidence="4" id="KW-0812">Transmembrane</keyword>
<feature type="domain" description="OmpA-like" evidence="12">
    <location>
        <begin position="240"/>
        <end position="355"/>
    </location>
</feature>
<evidence type="ECO:0000313" key="14">
    <source>
        <dbReference type="Proteomes" id="UP001150830"/>
    </source>
</evidence>
<feature type="chain" id="PRO_5040986825" evidence="11">
    <location>
        <begin position="21"/>
        <end position="355"/>
    </location>
</feature>
<proteinExistence type="predicted"/>
<evidence type="ECO:0000256" key="1">
    <source>
        <dbReference type="ARBA" id="ARBA00004571"/>
    </source>
</evidence>
<feature type="signal peptide" evidence="11">
    <location>
        <begin position="1"/>
        <end position="20"/>
    </location>
</feature>
<dbReference type="InterPro" id="IPR028974">
    <property type="entry name" value="TSP_type-3_rpt"/>
</dbReference>
<comment type="subcellular location">
    <subcellularLocation>
        <location evidence="1">Cell outer membrane</location>
        <topology evidence="1">Multi-pass membrane protein</topology>
    </subcellularLocation>
</comment>
<dbReference type="PRINTS" id="PR01021">
    <property type="entry name" value="OMPADOMAIN"/>
</dbReference>
<dbReference type="InterPro" id="IPR036737">
    <property type="entry name" value="OmpA-like_sf"/>
</dbReference>
<dbReference type="InterPro" id="IPR027385">
    <property type="entry name" value="Beta-barrel_OMP"/>
</dbReference>
<keyword evidence="8 10" id="KW-0472">Membrane</keyword>
<dbReference type="Proteomes" id="UP001150830">
    <property type="component" value="Unassembled WGS sequence"/>
</dbReference>
<dbReference type="InterPro" id="IPR050330">
    <property type="entry name" value="Bact_OuterMem_StrucFunc"/>
</dbReference>
<evidence type="ECO:0000256" key="10">
    <source>
        <dbReference type="PROSITE-ProRule" id="PRU00473"/>
    </source>
</evidence>
<dbReference type="RefSeq" id="WP_283171890.1">
    <property type="nucleotide sequence ID" value="NZ_JAPNOA010000003.1"/>
</dbReference>
<dbReference type="Pfam" id="PF00691">
    <property type="entry name" value="OmpA"/>
    <property type="match status" value="1"/>
</dbReference>
<dbReference type="EMBL" id="JAPNOA010000003">
    <property type="protein sequence ID" value="MCY0963672.1"/>
    <property type="molecule type" value="Genomic_DNA"/>
</dbReference>
<dbReference type="InterPro" id="IPR006664">
    <property type="entry name" value="OMP_bac"/>
</dbReference>
<evidence type="ECO:0000256" key="11">
    <source>
        <dbReference type="SAM" id="SignalP"/>
    </source>
</evidence>
<dbReference type="SUPFAM" id="SSF103647">
    <property type="entry name" value="TSP type-3 repeat"/>
    <property type="match status" value="1"/>
</dbReference>
<evidence type="ECO:0000256" key="6">
    <source>
        <dbReference type="ARBA" id="ARBA00023065"/>
    </source>
</evidence>
<dbReference type="GO" id="GO:0005509">
    <property type="term" value="F:calcium ion binding"/>
    <property type="evidence" value="ECO:0007669"/>
    <property type="project" value="InterPro"/>
</dbReference>
<sequence>MKVKHIALAIAMVSAAAANAEQGTTYFTTGLGLSDNEIKESFKTETGAHVGDSSLSEFALGYFVSDDLALEAAGNFSTGLQGNNSPDIEQYRLNALYFLGGDMVKPYLTTGWGREKLNVPNSTAADADTHLFAYGAGLQFDSSESLFGRAEVRIDEMTDESYEHGVFMLELGYRFGAKPAPVVETAVAAPVVVEEPAPVVVPEPAPVVVVVPADTDGDGVIDDNDKCPDTIKGAKVNAEGCAVFEGNLKGVNFDSGSANLTAGARTILDNVGSEMLKFPELKVEISAHTDSQGSDAANQALSERRAASVRTYLLGKGVAANRMSSVGYGEKRPIADNMTAAGRAENRRVEFTVIK</sequence>
<evidence type="ECO:0000256" key="5">
    <source>
        <dbReference type="ARBA" id="ARBA00022729"/>
    </source>
</evidence>
<keyword evidence="5 11" id="KW-0732">Signal</keyword>
<keyword evidence="3" id="KW-1134">Transmembrane beta strand</keyword>
<evidence type="ECO:0000256" key="4">
    <source>
        <dbReference type="ARBA" id="ARBA00022692"/>
    </source>
</evidence>
<dbReference type="Gene3D" id="2.40.160.20">
    <property type="match status" value="1"/>
</dbReference>
<dbReference type="AlphaFoldDB" id="A0A9X3EA04"/>
<dbReference type="PANTHER" id="PTHR30329">
    <property type="entry name" value="STATOR ELEMENT OF FLAGELLAR MOTOR COMPLEX"/>
    <property type="match status" value="1"/>
</dbReference>
<evidence type="ECO:0000259" key="12">
    <source>
        <dbReference type="PROSITE" id="PS51123"/>
    </source>
</evidence>
<dbReference type="Gene3D" id="3.30.1330.60">
    <property type="entry name" value="OmpA-like domain"/>
    <property type="match status" value="1"/>
</dbReference>
<keyword evidence="9" id="KW-0998">Cell outer membrane</keyword>